<dbReference type="GO" id="GO:0005975">
    <property type="term" value="P:carbohydrate metabolic process"/>
    <property type="evidence" value="ECO:0007669"/>
    <property type="project" value="InterPro"/>
</dbReference>
<dbReference type="PANTHER" id="PTHR42732">
    <property type="entry name" value="BETA-GALACTOSIDASE"/>
    <property type="match status" value="1"/>
</dbReference>
<dbReference type="SUPFAM" id="SSF51445">
    <property type="entry name" value="(Trans)glycosidases"/>
    <property type="match status" value="1"/>
</dbReference>
<accession>A0A921LP86</accession>
<evidence type="ECO:0000259" key="2">
    <source>
        <dbReference type="Pfam" id="PF00703"/>
    </source>
</evidence>
<reference evidence="5" key="2">
    <citation type="submission" date="2021-09" db="EMBL/GenBank/DDBJ databases">
        <authorList>
            <person name="Gilroy R."/>
        </authorList>
    </citation>
    <scope>NUCLEOTIDE SEQUENCE</scope>
    <source>
        <strain evidence="5">ChiBcec21-2208</strain>
    </source>
</reference>
<dbReference type="Pfam" id="PF02836">
    <property type="entry name" value="Glyco_hydro_2_C"/>
    <property type="match status" value="1"/>
</dbReference>
<gene>
    <name evidence="5" type="ORF">K8V20_08400</name>
</gene>
<comment type="similarity">
    <text evidence="1">Belongs to the glycosyl hydrolase 2 family.</text>
</comment>
<comment type="caution">
    <text evidence="5">The sequence shown here is derived from an EMBL/GenBank/DDBJ whole genome shotgun (WGS) entry which is preliminary data.</text>
</comment>
<feature type="domain" description="Glycoside hydrolase family 2 catalytic" evidence="3">
    <location>
        <begin position="278"/>
        <end position="442"/>
    </location>
</feature>
<dbReference type="InterPro" id="IPR008979">
    <property type="entry name" value="Galactose-bd-like_sf"/>
</dbReference>
<organism evidence="5 6">
    <name type="scientific">Subdoligranulum variabile</name>
    <dbReference type="NCBI Taxonomy" id="214851"/>
    <lineage>
        <taxon>Bacteria</taxon>
        <taxon>Bacillati</taxon>
        <taxon>Bacillota</taxon>
        <taxon>Clostridia</taxon>
        <taxon>Eubacteriales</taxon>
        <taxon>Oscillospiraceae</taxon>
        <taxon>Subdoligranulum</taxon>
    </lineage>
</organism>
<feature type="domain" description="Glycoside hydrolase family 2 immunoglobulin-like beta-sandwich" evidence="2">
    <location>
        <begin position="208"/>
        <end position="267"/>
    </location>
</feature>
<dbReference type="SUPFAM" id="SSF49303">
    <property type="entry name" value="beta-Galactosidase/glucuronidase domain"/>
    <property type="match status" value="1"/>
</dbReference>
<evidence type="ECO:0000313" key="5">
    <source>
        <dbReference type="EMBL" id="HJG28645.1"/>
    </source>
</evidence>
<dbReference type="Pfam" id="PF02837">
    <property type="entry name" value="Glyco_hydro_2_N"/>
    <property type="match status" value="1"/>
</dbReference>
<dbReference type="PANTHER" id="PTHR42732:SF2">
    <property type="entry name" value="BETA-MANNOSIDASE"/>
    <property type="match status" value="1"/>
</dbReference>
<dbReference type="EMBL" id="DYVE01000220">
    <property type="protein sequence ID" value="HJG28645.1"/>
    <property type="molecule type" value="Genomic_DNA"/>
</dbReference>
<dbReference type="Gene3D" id="2.60.120.260">
    <property type="entry name" value="Galactose-binding domain-like"/>
    <property type="match status" value="1"/>
</dbReference>
<evidence type="ECO:0000259" key="4">
    <source>
        <dbReference type="Pfam" id="PF02837"/>
    </source>
</evidence>
<keyword evidence="5" id="KW-0378">Hydrolase</keyword>
<dbReference type="Proteomes" id="UP000782880">
    <property type="component" value="Unassembled WGS sequence"/>
</dbReference>
<dbReference type="AlphaFoldDB" id="A0A921LP86"/>
<dbReference type="InterPro" id="IPR017853">
    <property type="entry name" value="GH"/>
</dbReference>
<dbReference type="InterPro" id="IPR006103">
    <property type="entry name" value="Glyco_hydro_2_cat"/>
</dbReference>
<dbReference type="Pfam" id="PF00703">
    <property type="entry name" value="Glyco_hydro_2"/>
    <property type="match status" value="1"/>
</dbReference>
<dbReference type="InterPro" id="IPR006104">
    <property type="entry name" value="Glyco_hydro_2_N"/>
</dbReference>
<evidence type="ECO:0000259" key="3">
    <source>
        <dbReference type="Pfam" id="PF02836"/>
    </source>
</evidence>
<dbReference type="InterPro" id="IPR051913">
    <property type="entry name" value="GH2_Domain-Containing"/>
</dbReference>
<sequence length="584" mass="65850">MLQTLITPAGEHLPEIPWPVYPRPQFRRERWLNLNGWWDFAVAEGETPPAVFPRKIRVPFCPESALSGIGTHFAEGTGLWYRRTVTLPDDFAQHRLVLHIGAADQMLDAWVNGVPVGAHTGGYEAMAFDVTDAWHPGANELLLRVRDDLRSPVLPYGKQVQKRGGMWYTPVSGVWQTVWLEPLPCHPVPGLTIRADDTRAVLDTGDDTQQGTVTVQTPEGPLTVPLTEGRAVVQPGAPRLWSPDDPYLYEFSIDTPTDHVESYFALRTLSIGQAGGHSRLCLNGRPMFFHGVLDQGYYSDGLFTPASPEGYEQDIRTMKELGFNTLRKHIKVEPDYYYYLCDRLGMVVFQDMVNNGDYAYWRDTVWPTLWVQRLPDKRMHRDPAARAAFLAGMEATVRQLRNHPSLCYWTIFNEGWGQFDATAVYEKLRALDDTRFIDSTSGWFRGGRTDVDSRHIYYGPWRLRAGKKPLVLSEFGGCCLSVEGHRFNPDKSYGYSTSETPEALQQAITRLYEQKVLPAVQRGLCAAIYTQLSDVEDEINGLVTYDRRVTKPDPAAMQALARRLQEAFAASCTGKETAAHACSQ</sequence>
<feature type="domain" description="Glycosyl hydrolases family 2 sugar binding" evidence="4">
    <location>
        <begin position="78"/>
        <end position="145"/>
    </location>
</feature>
<name>A0A921LP86_9FIRM</name>
<dbReference type="InterPro" id="IPR036156">
    <property type="entry name" value="Beta-gal/glucu_dom_sf"/>
</dbReference>
<dbReference type="PRINTS" id="PR00132">
    <property type="entry name" value="GLHYDRLASE2"/>
</dbReference>
<dbReference type="GO" id="GO:0004553">
    <property type="term" value="F:hydrolase activity, hydrolyzing O-glycosyl compounds"/>
    <property type="evidence" value="ECO:0007669"/>
    <property type="project" value="InterPro"/>
</dbReference>
<proteinExistence type="inferred from homology"/>
<dbReference type="SUPFAM" id="SSF49785">
    <property type="entry name" value="Galactose-binding domain-like"/>
    <property type="match status" value="1"/>
</dbReference>
<dbReference type="Gene3D" id="3.20.20.80">
    <property type="entry name" value="Glycosidases"/>
    <property type="match status" value="1"/>
</dbReference>
<dbReference type="InterPro" id="IPR006102">
    <property type="entry name" value="Ig-like_GH2"/>
</dbReference>
<dbReference type="InterPro" id="IPR006101">
    <property type="entry name" value="Glyco_hydro_2"/>
</dbReference>
<evidence type="ECO:0000313" key="6">
    <source>
        <dbReference type="Proteomes" id="UP000782880"/>
    </source>
</evidence>
<evidence type="ECO:0000256" key="1">
    <source>
        <dbReference type="ARBA" id="ARBA00007401"/>
    </source>
</evidence>
<protein>
    <submittedName>
        <fullName evidence="5">Glycoside hydrolase family 2</fullName>
    </submittedName>
</protein>
<reference evidence="5" key="1">
    <citation type="journal article" date="2021" name="PeerJ">
        <title>Extensive microbial diversity within the chicken gut microbiome revealed by metagenomics and culture.</title>
        <authorList>
            <person name="Gilroy R."/>
            <person name="Ravi A."/>
            <person name="Getino M."/>
            <person name="Pursley I."/>
            <person name="Horton D.L."/>
            <person name="Alikhan N.F."/>
            <person name="Baker D."/>
            <person name="Gharbi K."/>
            <person name="Hall N."/>
            <person name="Watson M."/>
            <person name="Adriaenssens E.M."/>
            <person name="Foster-Nyarko E."/>
            <person name="Jarju S."/>
            <person name="Secka A."/>
            <person name="Antonio M."/>
            <person name="Oren A."/>
            <person name="Chaudhuri R.R."/>
            <person name="La Ragione R."/>
            <person name="Hildebrand F."/>
            <person name="Pallen M.J."/>
        </authorList>
    </citation>
    <scope>NUCLEOTIDE SEQUENCE</scope>
    <source>
        <strain evidence="5">ChiBcec21-2208</strain>
    </source>
</reference>